<sequence length="215" mass="23049">MDNENIVAPEEAVREATKEGPSGAGKGVGAILRRLRMEKGWTLQELARASGVSVGMISQIERDLANPSVRVLTAIRQALGAPVPAVFSEVAPSRAGGESGDPAFVRRASQRPFLELGSVRKELLTSSGHHHLQMMILHIEPGGHSGKTALSYPAEKGGMVLSGELLLKVDGREARLKEGDSFVFDSALAHSFSNPTDKPTQVMWIIGSVQLDRHL</sequence>
<dbReference type="InterPro" id="IPR001387">
    <property type="entry name" value="Cro/C1-type_HTH"/>
</dbReference>
<evidence type="ECO:0000313" key="4">
    <source>
        <dbReference type="EMBL" id="OZI37108.1"/>
    </source>
</evidence>
<proteinExistence type="predicted"/>
<dbReference type="InterPro" id="IPR010982">
    <property type="entry name" value="Lambda_DNA-bd_dom_sf"/>
</dbReference>
<dbReference type="EMBL" id="NEVM01000001">
    <property type="protein sequence ID" value="OZI37108.1"/>
    <property type="molecule type" value="Genomic_DNA"/>
</dbReference>
<dbReference type="SUPFAM" id="SSF47413">
    <property type="entry name" value="lambda repressor-like DNA-binding domains"/>
    <property type="match status" value="1"/>
</dbReference>
<dbReference type="OrthoDB" id="9814751at2"/>
<dbReference type="InterPro" id="IPR013096">
    <property type="entry name" value="Cupin_2"/>
</dbReference>
<dbReference type="Proteomes" id="UP000216020">
    <property type="component" value="Unassembled WGS sequence"/>
</dbReference>
<dbReference type="RefSeq" id="WP_094851215.1">
    <property type="nucleotide sequence ID" value="NZ_NEVM01000001.1"/>
</dbReference>
<keyword evidence="5" id="KW-1185">Reference proteome</keyword>
<dbReference type="Pfam" id="PF07883">
    <property type="entry name" value="Cupin_2"/>
    <property type="match status" value="1"/>
</dbReference>
<dbReference type="Pfam" id="PF01381">
    <property type="entry name" value="HTH_3"/>
    <property type="match status" value="1"/>
</dbReference>
<dbReference type="PROSITE" id="PS50943">
    <property type="entry name" value="HTH_CROC1"/>
    <property type="match status" value="1"/>
</dbReference>
<dbReference type="GO" id="GO:0005829">
    <property type="term" value="C:cytosol"/>
    <property type="evidence" value="ECO:0007669"/>
    <property type="project" value="TreeGrafter"/>
</dbReference>
<dbReference type="SUPFAM" id="SSF51182">
    <property type="entry name" value="RmlC-like cupins"/>
    <property type="match status" value="1"/>
</dbReference>
<dbReference type="GO" id="GO:0003677">
    <property type="term" value="F:DNA binding"/>
    <property type="evidence" value="ECO:0007669"/>
    <property type="project" value="UniProtKB-KW"/>
</dbReference>
<feature type="domain" description="HTH cro/C1-type" evidence="3">
    <location>
        <begin position="32"/>
        <end position="86"/>
    </location>
</feature>
<dbReference type="AlphaFoldDB" id="A0A261SI35"/>
<dbReference type="PANTHER" id="PTHR46797:SF2">
    <property type="entry name" value="TRANSCRIPTIONAL REGULATOR"/>
    <property type="match status" value="1"/>
</dbReference>
<dbReference type="CDD" id="cd00093">
    <property type="entry name" value="HTH_XRE"/>
    <property type="match status" value="1"/>
</dbReference>
<dbReference type="InterPro" id="IPR014710">
    <property type="entry name" value="RmlC-like_jellyroll"/>
</dbReference>
<evidence type="ECO:0000256" key="2">
    <source>
        <dbReference type="SAM" id="MobiDB-lite"/>
    </source>
</evidence>
<reference evidence="5" key="1">
    <citation type="submission" date="2017-05" db="EMBL/GenBank/DDBJ databases">
        <title>Complete and WGS of Bordetella genogroups.</title>
        <authorList>
            <person name="Spilker T."/>
            <person name="Lipuma J."/>
        </authorList>
    </citation>
    <scope>NUCLEOTIDE SEQUENCE [LARGE SCALE GENOMIC DNA]</scope>
    <source>
        <strain evidence="5">AU16122</strain>
    </source>
</reference>
<protein>
    <submittedName>
        <fullName evidence="4">XRE family transcriptional regulator</fullName>
    </submittedName>
</protein>
<evidence type="ECO:0000259" key="3">
    <source>
        <dbReference type="PROSITE" id="PS50943"/>
    </source>
</evidence>
<keyword evidence="1" id="KW-0238">DNA-binding</keyword>
<accession>A0A261SI35</accession>
<organism evidence="4 5">
    <name type="scientific">Bordetella genomosp. 10</name>
    <dbReference type="NCBI Taxonomy" id="1416804"/>
    <lineage>
        <taxon>Bacteria</taxon>
        <taxon>Pseudomonadati</taxon>
        <taxon>Pseudomonadota</taxon>
        <taxon>Betaproteobacteria</taxon>
        <taxon>Burkholderiales</taxon>
        <taxon>Alcaligenaceae</taxon>
        <taxon>Bordetella</taxon>
    </lineage>
</organism>
<dbReference type="Gene3D" id="1.10.260.40">
    <property type="entry name" value="lambda repressor-like DNA-binding domains"/>
    <property type="match status" value="1"/>
</dbReference>
<comment type="caution">
    <text evidence="4">The sequence shown here is derived from an EMBL/GenBank/DDBJ whole genome shotgun (WGS) entry which is preliminary data.</text>
</comment>
<dbReference type="CDD" id="cd02209">
    <property type="entry name" value="cupin_XRE_C"/>
    <property type="match status" value="1"/>
</dbReference>
<dbReference type="Gene3D" id="2.60.120.10">
    <property type="entry name" value="Jelly Rolls"/>
    <property type="match status" value="1"/>
</dbReference>
<dbReference type="InterPro" id="IPR011051">
    <property type="entry name" value="RmlC_Cupin_sf"/>
</dbReference>
<dbReference type="PANTHER" id="PTHR46797">
    <property type="entry name" value="HTH-TYPE TRANSCRIPTIONAL REGULATOR"/>
    <property type="match status" value="1"/>
</dbReference>
<name>A0A261SI35_9BORD</name>
<evidence type="ECO:0000256" key="1">
    <source>
        <dbReference type="ARBA" id="ARBA00023125"/>
    </source>
</evidence>
<dbReference type="InterPro" id="IPR050807">
    <property type="entry name" value="TransReg_Diox_bact_type"/>
</dbReference>
<feature type="region of interest" description="Disordered" evidence="2">
    <location>
        <begin position="1"/>
        <end position="27"/>
    </location>
</feature>
<dbReference type="SMART" id="SM00530">
    <property type="entry name" value="HTH_XRE"/>
    <property type="match status" value="1"/>
</dbReference>
<dbReference type="GO" id="GO:0003700">
    <property type="term" value="F:DNA-binding transcription factor activity"/>
    <property type="evidence" value="ECO:0007669"/>
    <property type="project" value="TreeGrafter"/>
</dbReference>
<gene>
    <name evidence="4" type="ORF">CAL29_01360</name>
</gene>
<evidence type="ECO:0000313" key="5">
    <source>
        <dbReference type="Proteomes" id="UP000216020"/>
    </source>
</evidence>